<gene>
    <name evidence="1" type="ORF">FH063_003368</name>
</gene>
<reference evidence="1 2" key="1">
    <citation type="submission" date="2019-07" db="EMBL/GenBank/DDBJ databases">
        <title>Genome sequencing of the stress-tolerant strain Azospirillum brasilense Az19.</title>
        <authorList>
            <person name="Maroniche G.A."/>
            <person name="Garcia J.E."/>
            <person name="Pagnussat L."/>
            <person name="Amenta M."/>
            <person name="Creus C.M."/>
        </authorList>
    </citation>
    <scope>NUCLEOTIDE SEQUENCE [LARGE SCALE GENOMIC DNA]</scope>
    <source>
        <strain evidence="1 2">Az19</strain>
    </source>
</reference>
<proteinExistence type="predicted"/>
<protein>
    <submittedName>
        <fullName evidence="1">Uncharacterized protein</fullName>
    </submittedName>
</protein>
<accession>A0A5B0KM46</accession>
<dbReference type="AlphaFoldDB" id="A0A5B0KM46"/>
<name>A0A5B0KM46_9PROT</name>
<evidence type="ECO:0000313" key="1">
    <source>
        <dbReference type="EMBL" id="KAA1052961.1"/>
    </source>
</evidence>
<dbReference type="EMBL" id="VEWN01000019">
    <property type="protein sequence ID" value="KAA1052961.1"/>
    <property type="molecule type" value="Genomic_DNA"/>
</dbReference>
<dbReference type="Proteomes" id="UP000325333">
    <property type="component" value="Unassembled WGS sequence"/>
</dbReference>
<evidence type="ECO:0000313" key="2">
    <source>
        <dbReference type="Proteomes" id="UP000325333"/>
    </source>
</evidence>
<dbReference type="RefSeq" id="WP_176025439.1">
    <property type="nucleotide sequence ID" value="NZ_VEWN01000019.1"/>
</dbReference>
<organism evidence="1 2">
    <name type="scientific">Azospirillum argentinense</name>
    <dbReference type="NCBI Taxonomy" id="2970906"/>
    <lineage>
        <taxon>Bacteria</taxon>
        <taxon>Pseudomonadati</taxon>
        <taxon>Pseudomonadota</taxon>
        <taxon>Alphaproteobacteria</taxon>
        <taxon>Rhodospirillales</taxon>
        <taxon>Azospirillaceae</taxon>
        <taxon>Azospirillum</taxon>
    </lineage>
</organism>
<comment type="caution">
    <text evidence="1">The sequence shown here is derived from an EMBL/GenBank/DDBJ whole genome shotgun (WGS) entry which is preliminary data.</text>
</comment>
<sequence length="55" mass="5893">MHNLAPPLPPCLTVRIDGLFVTSIMQNGQRVTVLRAHVPGLPAATATINAESFRV</sequence>